<dbReference type="GO" id="GO:0004622">
    <property type="term" value="F:phosphatidylcholine lysophospholipase activity"/>
    <property type="evidence" value="ECO:0007669"/>
    <property type="project" value="TreeGrafter"/>
</dbReference>
<dbReference type="InterPro" id="IPR036514">
    <property type="entry name" value="SGNH_hydro_sf"/>
</dbReference>
<dbReference type="Pfam" id="PF13472">
    <property type="entry name" value="Lipase_GDSL_2"/>
    <property type="match status" value="1"/>
</dbReference>
<dbReference type="PANTHER" id="PTHR30383:SF5">
    <property type="entry name" value="SGNH HYDROLASE-TYPE ESTERASE DOMAIN-CONTAINING PROTEIN"/>
    <property type="match status" value="1"/>
</dbReference>
<dbReference type="STRING" id="118168.MC7420_3279"/>
<keyword evidence="2" id="KW-0378">Hydrolase</keyword>
<dbReference type="Proteomes" id="UP000003835">
    <property type="component" value="Unassembled WGS sequence"/>
</dbReference>
<dbReference type="InterPro" id="IPR051532">
    <property type="entry name" value="Ester_Hydrolysis_Enzymes"/>
</dbReference>
<keyword evidence="3" id="KW-1185">Reference proteome</keyword>
<feature type="domain" description="SGNH hydrolase-type esterase" evidence="1">
    <location>
        <begin position="183"/>
        <end position="317"/>
    </location>
</feature>
<evidence type="ECO:0000259" key="1">
    <source>
        <dbReference type="Pfam" id="PF13472"/>
    </source>
</evidence>
<dbReference type="EMBL" id="DS989861">
    <property type="protein sequence ID" value="EDX72833.1"/>
    <property type="molecule type" value="Genomic_DNA"/>
</dbReference>
<accession>B4VZ18</accession>
<sequence>MECTMSDPYLLAASLLTVGPVSAPPPPPLVPNLFENLSALLASAKADHSHSVVTQPMISGVEIPGVEFSSSVSSGHFSATTNQALTTNSQRNISPKSGTQLYYQRLAALNRGQTYTRLPADSFQSVWSKATLAKPTHTQWKQLLAEEAKAMARGQGNNRLSILVGDSLSLWFPTANLPSGQFWLNQGISGENSSQILERLSAFSQTRPDTIYVMAGTNDLRQGVRDRVILDNTRHIIQRLRQNHPQAQIIVQSILPTRLSAIPSDRIRNLNQQIAAIAQQEGAGYLNLHHLFVNNQGQMQRELTTDGIHLARRGYAVWQEALNYADALILASR</sequence>
<reference evidence="2 3" key="1">
    <citation type="submission" date="2008-07" db="EMBL/GenBank/DDBJ databases">
        <authorList>
            <person name="Tandeau de Marsac N."/>
            <person name="Ferriera S."/>
            <person name="Johnson J."/>
            <person name="Kravitz S."/>
            <person name="Beeson K."/>
            <person name="Sutton G."/>
            <person name="Rogers Y.-H."/>
            <person name="Friedman R."/>
            <person name="Frazier M."/>
            <person name="Venter J.C."/>
        </authorList>
    </citation>
    <scope>NUCLEOTIDE SEQUENCE [LARGE SCALE GENOMIC DNA]</scope>
    <source>
        <strain evidence="2 3">PCC 7420</strain>
    </source>
</reference>
<name>B4VZ18_9CYAN</name>
<dbReference type="InterPro" id="IPR013830">
    <property type="entry name" value="SGNH_hydro"/>
</dbReference>
<dbReference type="AlphaFoldDB" id="B4VZ18"/>
<dbReference type="eggNOG" id="COG2755">
    <property type="taxonomic scope" value="Bacteria"/>
</dbReference>
<evidence type="ECO:0000313" key="3">
    <source>
        <dbReference type="Proteomes" id="UP000003835"/>
    </source>
</evidence>
<evidence type="ECO:0000313" key="2">
    <source>
        <dbReference type="EMBL" id="EDX72833.1"/>
    </source>
</evidence>
<dbReference type="SUPFAM" id="SSF52266">
    <property type="entry name" value="SGNH hydrolase"/>
    <property type="match status" value="1"/>
</dbReference>
<dbReference type="Gene3D" id="3.40.50.1110">
    <property type="entry name" value="SGNH hydrolase"/>
    <property type="match status" value="1"/>
</dbReference>
<gene>
    <name evidence="2" type="ORF">MC7420_3279</name>
</gene>
<dbReference type="PANTHER" id="PTHR30383">
    <property type="entry name" value="THIOESTERASE 1/PROTEASE 1/LYSOPHOSPHOLIPASE L1"/>
    <property type="match status" value="1"/>
</dbReference>
<organism evidence="2 3">
    <name type="scientific">Coleofasciculus chthonoplastes PCC 7420</name>
    <dbReference type="NCBI Taxonomy" id="118168"/>
    <lineage>
        <taxon>Bacteria</taxon>
        <taxon>Bacillati</taxon>
        <taxon>Cyanobacteriota</taxon>
        <taxon>Cyanophyceae</taxon>
        <taxon>Coleofasciculales</taxon>
        <taxon>Coleofasciculaceae</taxon>
        <taxon>Coleofasciculus</taxon>
    </lineage>
</organism>
<dbReference type="HOGENOM" id="CLU_063054_0_0_3"/>
<protein>
    <submittedName>
        <fullName evidence="2">GDSL-like lipase/acylhydrolase domain protein</fullName>
    </submittedName>
</protein>
<proteinExistence type="predicted"/>